<evidence type="ECO:0000313" key="3">
    <source>
        <dbReference type="Proteomes" id="UP000070544"/>
    </source>
</evidence>
<reference evidence="2 3" key="1">
    <citation type="journal article" date="2015" name="Genome Biol. Evol.">
        <title>Phylogenomic analyses indicate that early fungi evolved digesting cell walls of algal ancestors of land plants.</title>
        <authorList>
            <person name="Chang Y."/>
            <person name="Wang S."/>
            <person name="Sekimoto S."/>
            <person name="Aerts A.L."/>
            <person name="Choi C."/>
            <person name="Clum A."/>
            <person name="LaButti K.M."/>
            <person name="Lindquist E.A."/>
            <person name="Yee Ngan C."/>
            <person name="Ohm R.A."/>
            <person name="Salamov A.A."/>
            <person name="Grigoriev I.V."/>
            <person name="Spatafora J.W."/>
            <person name="Berbee M.L."/>
        </authorList>
    </citation>
    <scope>NUCLEOTIDE SEQUENCE [LARGE SCALE GENOMIC DNA]</scope>
    <source>
        <strain evidence="2 3">JEL478</strain>
    </source>
</reference>
<feature type="compositionally biased region" description="Low complexity" evidence="1">
    <location>
        <begin position="36"/>
        <end position="48"/>
    </location>
</feature>
<evidence type="ECO:0000313" key="2">
    <source>
        <dbReference type="EMBL" id="KXS18624.1"/>
    </source>
</evidence>
<protein>
    <submittedName>
        <fullName evidence="2">Uncharacterized protein</fullName>
    </submittedName>
</protein>
<dbReference type="EMBL" id="KQ965741">
    <property type="protein sequence ID" value="KXS18624.1"/>
    <property type="molecule type" value="Genomic_DNA"/>
</dbReference>
<dbReference type="Proteomes" id="UP000070544">
    <property type="component" value="Unassembled WGS sequence"/>
</dbReference>
<organism evidence="2 3">
    <name type="scientific">Gonapodya prolifera (strain JEL478)</name>
    <name type="common">Monoblepharis prolifera</name>
    <dbReference type="NCBI Taxonomy" id="1344416"/>
    <lineage>
        <taxon>Eukaryota</taxon>
        <taxon>Fungi</taxon>
        <taxon>Fungi incertae sedis</taxon>
        <taxon>Chytridiomycota</taxon>
        <taxon>Chytridiomycota incertae sedis</taxon>
        <taxon>Monoblepharidomycetes</taxon>
        <taxon>Monoblepharidales</taxon>
        <taxon>Gonapodyaceae</taxon>
        <taxon>Gonapodya</taxon>
    </lineage>
</organism>
<sequence>MYTSQHLLPLSLSQHVSTQPPTTSSPPSALMPRPAPRTLASAATPATLPRRRRRFTRPTAASFFRTRRGL</sequence>
<gene>
    <name evidence="2" type="ORF">M427DRAFT_53575</name>
</gene>
<feature type="compositionally biased region" description="Low complexity" evidence="1">
    <location>
        <begin position="1"/>
        <end position="28"/>
    </location>
</feature>
<feature type="region of interest" description="Disordered" evidence="1">
    <location>
        <begin position="1"/>
        <end position="70"/>
    </location>
</feature>
<evidence type="ECO:0000256" key="1">
    <source>
        <dbReference type="SAM" id="MobiDB-lite"/>
    </source>
</evidence>
<name>A0A139APP7_GONPJ</name>
<proteinExistence type="predicted"/>
<dbReference type="AlphaFoldDB" id="A0A139APP7"/>
<accession>A0A139APP7</accession>
<keyword evidence="3" id="KW-1185">Reference proteome</keyword>